<comment type="caution">
    <text evidence="1">The sequence shown here is derived from an EMBL/GenBank/DDBJ whole genome shotgun (WGS) entry which is preliminary data.</text>
</comment>
<dbReference type="Pfam" id="PF12784">
    <property type="entry name" value="PDDEXK_2"/>
    <property type="match status" value="1"/>
</dbReference>
<gene>
    <name evidence="1" type="ORF">FYJ84_11655</name>
</gene>
<evidence type="ECO:0000313" key="1">
    <source>
        <dbReference type="EMBL" id="MSU09634.1"/>
    </source>
</evidence>
<accession>A0A6I2UJ76</accession>
<dbReference type="Proteomes" id="UP000433181">
    <property type="component" value="Unassembled WGS sequence"/>
</dbReference>
<name>A0A6I2UJ76_9FIRM</name>
<dbReference type="RefSeq" id="WP_154407802.1">
    <property type="nucleotide sequence ID" value="NZ_VUNR01000028.1"/>
</dbReference>
<protein>
    <submittedName>
        <fullName evidence="1">Nuclease</fullName>
    </submittedName>
</protein>
<proteinExistence type="predicted"/>
<evidence type="ECO:0000313" key="2">
    <source>
        <dbReference type="Proteomes" id="UP000433181"/>
    </source>
</evidence>
<dbReference type="EMBL" id="VUNR01000028">
    <property type="protein sequence ID" value="MSU09634.1"/>
    <property type="molecule type" value="Genomic_DNA"/>
</dbReference>
<dbReference type="AlphaFoldDB" id="A0A6I2UJ76"/>
<reference evidence="1 2" key="1">
    <citation type="submission" date="2019-08" db="EMBL/GenBank/DDBJ databases">
        <title>In-depth cultivation of the pig gut microbiome towards novel bacterial diversity and tailored functional studies.</title>
        <authorList>
            <person name="Wylensek D."/>
            <person name="Hitch T.C.A."/>
            <person name="Clavel T."/>
        </authorList>
    </citation>
    <scope>NUCLEOTIDE SEQUENCE [LARGE SCALE GENOMIC DNA]</scope>
    <source>
        <strain evidence="1 2">WCA-693-APC-5D-A</strain>
    </source>
</reference>
<dbReference type="GeneID" id="96779584"/>
<sequence>MNNITNNPHWQELIEKIQQMTLMDDVFFNSFMDNNFGAMEYILNIIMNRTDLRVNHIQAQHSVPNLYGRSVRFDVFATDQYGNEYNFEVQNANDGAEPKRARYNIDMLDFRKLNAGDDFDKLPETYVIFITAKDVLGYGLPIYHIERCIMEVSQQFNDKAHIIYVNGENTDDTPLGKLMQDFKQPDADKMHSKLLSDRMKYLKSTKEEVTKMCNIVEEYSAKKFDEGMRIGEHNALLKSIKNLIQKKQYSPLEAMEAIGIDKSQYNLYMALL</sequence>
<organism evidence="1 2">
    <name type="scientific">Anaerovibrio slackiae</name>
    <dbReference type="NCBI Taxonomy" id="2652309"/>
    <lineage>
        <taxon>Bacteria</taxon>
        <taxon>Bacillati</taxon>
        <taxon>Bacillota</taxon>
        <taxon>Negativicutes</taxon>
        <taxon>Selenomonadales</taxon>
        <taxon>Selenomonadaceae</taxon>
        <taxon>Anaerovibrio</taxon>
    </lineage>
</organism>
<keyword evidence="2" id="KW-1185">Reference proteome</keyword>